<keyword evidence="3" id="KW-1185">Reference proteome</keyword>
<dbReference type="AlphaFoldDB" id="A0A2N5UCS5"/>
<comment type="caution">
    <text evidence="2">The sequence shown here is derived from an EMBL/GenBank/DDBJ whole genome shotgun (WGS) entry which is preliminary data.</text>
</comment>
<dbReference type="EMBL" id="PGCJ01000256">
    <property type="protein sequence ID" value="PLW35521.1"/>
    <property type="molecule type" value="Genomic_DNA"/>
</dbReference>
<reference evidence="2 3" key="1">
    <citation type="submission" date="2017-11" db="EMBL/GenBank/DDBJ databases">
        <title>De novo assembly and phasing of dikaryotic genomes from two isolates of Puccinia coronata f. sp. avenae, the causal agent of oat crown rust.</title>
        <authorList>
            <person name="Miller M.E."/>
            <person name="Zhang Y."/>
            <person name="Omidvar V."/>
            <person name="Sperschneider J."/>
            <person name="Schwessinger B."/>
            <person name="Raley C."/>
            <person name="Palmer J.M."/>
            <person name="Garnica D."/>
            <person name="Upadhyaya N."/>
            <person name="Rathjen J."/>
            <person name="Taylor J.M."/>
            <person name="Park R.F."/>
            <person name="Dodds P.N."/>
            <person name="Hirsch C.D."/>
            <person name="Kianian S.F."/>
            <person name="Figueroa M."/>
        </authorList>
    </citation>
    <scope>NUCLEOTIDE SEQUENCE [LARGE SCALE GENOMIC DNA]</scope>
    <source>
        <strain evidence="2">12NC29</strain>
    </source>
</reference>
<organism evidence="2 3">
    <name type="scientific">Puccinia coronata f. sp. avenae</name>
    <dbReference type="NCBI Taxonomy" id="200324"/>
    <lineage>
        <taxon>Eukaryota</taxon>
        <taxon>Fungi</taxon>
        <taxon>Dikarya</taxon>
        <taxon>Basidiomycota</taxon>
        <taxon>Pucciniomycotina</taxon>
        <taxon>Pucciniomycetes</taxon>
        <taxon>Pucciniales</taxon>
        <taxon>Pucciniaceae</taxon>
        <taxon>Puccinia</taxon>
    </lineage>
</organism>
<name>A0A2N5UCS5_9BASI</name>
<proteinExistence type="predicted"/>
<dbReference type="Proteomes" id="UP000235388">
    <property type="component" value="Unassembled WGS sequence"/>
</dbReference>
<accession>A0A2N5UCS5</accession>
<evidence type="ECO:0000256" key="1">
    <source>
        <dbReference type="SAM" id="MobiDB-lite"/>
    </source>
</evidence>
<gene>
    <name evidence="2" type="ORF">PCANC_13560</name>
</gene>
<feature type="region of interest" description="Disordered" evidence="1">
    <location>
        <begin position="1"/>
        <end position="83"/>
    </location>
</feature>
<feature type="compositionally biased region" description="Polar residues" evidence="1">
    <location>
        <begin position="1"/>
        <end position="28"/>
    </location>
</feature>
<evidence type="ECO:0000313" key="2">
    <source>
        <dbReference type="EMBL" id="PLW35521.1"/>
    </source>
</evidence>
<sequence>MPASQNPPTKRPANQKQALPPINSQAKSQSHKRPCHEPTPLPSEHQPPEPRSEHPSKNGEICDDSDDKSDNLNHSNNHDAIPAIDPEIDSLNLVFLHENASHTHENKDADNSELSPDMTRKIHSMMPIQLNDHYYHEAIYIVNQTPGALGYFLAFREMGRVQQEKTSAQPSGTRQQSDNPIAPERLTVNDFIYSLDSKYKPGTSDMSLLTVVMESLEALPKPSLKKLSSPGFADRNAAARKDVISKKKITPLFLVRIAHLRLQTLDHMFHPPEFKKRLQWILIDEKIQELKSRGADHQSAWGKALMDKDGELFGHQKMFGKIDKHTICMPTPEAVHKRLDEIL</sequence>
<feature type="compositionally biased region" description="Basic and acidic residues" evidence="1">
    <location>
        <begin position="46"/>
        <end position="57"/>
    </location>
</feature>
<protein>
    <submittedName>
        <fullName evidence="2">Uncharacterized protein</fullName>
    </submittedName>
</protein>
<evidence type="ECO:0000313" key="3">
    <source>
        <dbReference type="Proteomes" id="UP000235388"/>
    </source>
</evidence>